<dbReference type="InterPro" id="IPR022398">
    <property type="entry name" value="Peptidase_S8_His-AS"/>
</dbReference>
<comment type="similarity">
    <text evidence="4">Belongs to the peptidase S8 family.</text>
</comment>
<accession>A0A095BVP2</accession>
<dbReference type="Pfam" id="PF00082">
    <property type="entry name" value="Peptidase_S8"/>
    <property type="match status" value="1"/>
</dbReference>
<dbReference type="GO" id="GO:0000139">
    <property type="term" value="C:Golgi membrane"/>
    <property type="evidence" value="ECO:0007669"/>
    <property type="project" value="TreeGrafter"/>
</dbReference>
<comment type="caution">
    <text evidence="4">Lacks conserved residue(s) required for the propagation of feature annotation.</text>
</comment>
<protein>
    <submittedName>
        <fullName evidence="6">Proprotein convertase subtilisin/kexin type 6</fullName>
    </submittedName>
</protein>
<keyword evidence="2" id="KW-0378">Hydrolase</keyword>
<dbReference type="GO" id="GO:0016485">
    <property type="term" value="P:protein processing"/>
    <property type="evidence" value="ECO:0007669"/>
    <property type="project" value="TreeGrafter"/>
</dbReference>
<dbReference type="EMBL" id="KL250529">
    <property type="protein sequence ID" value="KGB33058.1"/>
    <property type="molecule type" value="Genomic_DNA"/>
</dbReference>
<evidence type="ECO:0000256" key="2">
    <source>
        <dbReference type="ARBA" id="ARBA00022801"/>
    </source>
</evidence>
<dbReference type="PROSITE" id="PS00136">
    <property type="entry name" value="SUBTILASE_ASP"/>
    <property type="match status" value="1"/>
</dbReference>
<gene>
    <name evidence="6" type="ORF">MS3_01199</name>
</gene>
<dbReference type="PROSITE" id="PS51892">
    <property type="entry name" value="SUBTILASE"/>
    <property type="match status" value="1"/>
</dbReference>
<proteinExistence type="inferred from homology"/>
<evidence type="ECO:0000256" key="3">
    <source>
        <dbReference type="ARBA" id="ARBA00022825"/>
    </source>
</evidence>
<evidence type="ECO:0000259" key="5">
    <source>
        <dbReference type="Pfam" id="PF00082"/>
    </source>
</evidence>
<organism evidence="6">
    <name type="scientific">Schistosoma haematobium</name>
    <name type="common">Blood fluke</name>
    <dbReference type="NCBI Taxonomy" id="6185"/>
    <lineage>
        <taxon>Eukaryota</taxon>
        <taxon>Metazoa</taxon>
        <taxon>Spiralia</taxon>
        <taxon>Lophotrochozoa</taxon>
        <taxon>Platyhelminthes</taxon>
        <taxon>Trematoda</taxon>
        <taxon>Digenea</taxon>
        <taxon>Strigeidida</taxon>
        <taxon>Schistosomatoidea</taxon>
        <taxon>Schistosomatidae</taxon>
        <taxon>Schistosoma</taxon>
    </lineage>
</organism>
<keyword evidence="1" id="KW-0645">Protease</keyword>
<dbReference type="GO" id="GO:0004252">
    <property type="term" value="F:serine-type endopeptidase activity"/>
    <property type="evidence" value="ECO:0007669"/>
    <property type="project" value="InterPro"/>
</dbReference>
<name>A0A095BVP2_SCHHA</name>
<dbReference type="InterPro" id="IPR015500">
    <property type="entry name" value="Peptidase_S8_subtilisin-rel"/>
</dbReference>
<dbReference type="STRING" id="6185.A0A095BVP2"/>
<dbReference type="PRINTS" id="PR00723">
    <property type="entry name" value="SUBTILISIN"/>
</dbReference>
<keyword evidence="3" id="KW-0720">Serine protease</keyword>
<evidence type="ECO:0000256" key="4">
    <source>
        <dbReference type="PROSITE-ProRule" id="PRU01240"/>
    </source>
</evidence>
<sequence>MIGFKGMYIMHSKASALKRRKRRAMVSIGGPGVKWFIKQEFLKRTKRSSVPTVFWDDPLYPDMWYLNRASKGRGYDMNVLEAWELGYTGRGIKITIMDDGIDYTHPDLFVTYLTFIHPRNLSCYFLKSLLFFGMILRHGTRCAGQIAAQGNNSVCIVGIAHNAQIGAISDWS</sequence>
<reference evidence="6" key="1">
    <citation type="journal article" date="2012" name="Nat. Genet.">
        <title>Whole-genome sequence of Schistosoma haematobium.</title>
        <authorList>
            <person name="Young N.D."/>
            <person name="Jex A.R."/>
            <person name="Li B."/>
            <person name="Liu S."/>
            <person name="Yang L."/>
            <person name="Xiong Z."/>
            <person name="Li Y."/>
            <person name="Cantacessi C."/>
            <person name="Hall R.S."/>
            <person name="Xu X."/>
            <person name="Chen F."/>
            <person name="Wu X."/>
            <person name="Zerlotini A."/>
            <person name="Oliveira G."/>
            <person name="Hofmann A."/>
            <person name="Zhang G."/>
            <person name="Fang X."/>
            <person name="Kang Y."/>
            <person name="Campbell B.E."/>
            <person name="Loukas A."/>
            <person name="Ranganathan S."/>
            <person name="Rollinson D."/>
            <person name="Rinaldi G."/>
            <person name="Brindley P.J."/>
            <person name="Yang H."/>
            <person name="Wang J."/>
            <person name="Wang J."/>
            <person name="Gasser R.B."/>
        </authorList>
    </citation>
    <scope>NUCLEOTIDE SEQUENCE [LARGE SCALE GENOMIC DNA]</scope>
</reference>
<dbReference type="PANTHER" id="PTHR42884:SF3">
    <property type="entry name" value="FURIN-LIKE PROTEASE 1, ISOFORMS 1_1-X_2"/>
    <property type="match status" value="1"/>
</dbReference>
<dbReference type="Gene3D" id="3.40.50.200">
    <property type="entry name" value="Peptidase S8/S53 domain"/>
    <property type="match status" value="1"/>
</dbReference>
<evidence type="ECO:0000256" key="1">
    <source>
        <dbReference type="ARBA" id="ARBA00022670"/>
    </source>
</evidence>
<dbReference type="InterPro" id="IPR000209">
    <property type="entry name" value="Peptidase_S8/S53_dom"/>
</dbReference>
<dbReference type="GO" id="GO:0005802">
    <property type="term" value="C:trans-Golgi network"/>
    <property type="evidence" value="ECO:0007669"/>
    <property type="project" value="TreeGrafter"/>
</dbReference>
<dbReference type="PANTHER" id="PTHR42884">
    <property type="entry name" value="PROPROTEIN CONVERTASE SUBTILISIN/KEXIN-RELATED"/>
    <property type="match status" value="1"/>
</dbReference>
<dbReference type="SUPFAM" id="SSF52743">
    <property type="entry name" value="Subtilisin-like"/>
    <property type="match status" value="1"/>
</dbReference>
<dbReference type="AlphaFoldDB" id="A0A095BVP2"/>
<feature type="domain" description="Peptidase S8/S53" evidence="5">
    <location>
        <begin position="89"/>
        <end position="168"/>
    </location>
</feature>
<evidence type="ECO:0000313" key="6">
    <source>
        <dbReference type="EMBL" id="KGB33058.1"/>
    </source>
</evidence>
<dbReference type="PROSITE" id="PS00137">
    <property type="entry name" value="SUBTILASE_HIS"/>
    <property type="match status" value="1"/>
</dbReference>
<dbReference type="InterPro" id="IPR036852">
    <property type="entry name" value="Peptidase_S8/S53_dom_sf"/>
</dbReference>
<dbReference type="InterPro" id="IPR023827">
    <property type="entry name" value="Peptidase_S8_Asp-AS"/>
</dbReference>